<dbReference type="OrthoDB" id="3557394at2759"/>
<evidence type="ECO:0000259" key="1">
    <source>
        <dbReference type="Pfam" id="PF06985"/>
    </source>
</evidence>
<evidence type="ECO:0000313" key="2">
    <source>
        <dbReference type="EMBL" id="KAF9733344.1"/>
    </source>
</evidence>
<organism evidence="2 3">
    <name type="scientific">Paraphaeosphaeria minitans</name>
    <dbReference type="NCBI Taxonomy" id="565426"/>
    <lineage>
        <taxon>Eukaryota</taxon>
        <taxon>Fungi</taxon>
        <taxon>Dikarya</taxon>
        <taxon>Ascomycota</taxon>
        <taxon>Pezizomycotina</taxon>
        <taxon>Dothideomycetes</taxon>
        <taxon>Pleosporomycetidae</taxon>
        <taxon>Pleosporales</taxon>
        <taxon>Massarineae</taxon>
        <taxon>Didymosphaeriaceae</taxon>
        <taxon>Paraphaeosphaeria</taxon>
    </lineage>
</organism>
<dbReference type="InterPro" id="IPR010730">
    <property type="entry name" value="HET"/>
</dbReference>
<dbReference type="Proteomes" id="UP000756921">
    <property type="component" value="Unassembled WGS sequence"/>
</dbReference>
<gene>
    <name evidence="2" type="ORF">PMIN01_09027</name>
</gene>
<feature type="domain" description="Heterokaryon incompatibility" evidence="1">
    <location>
        <begin position="47"/>
        <end position="144"/>
    </location>
</feature>
<dbReference type="PANTHER" id="PTHR24148:SF73">
    <property type="entry name" value="HET DOMAIN PROTEIN (AFU_ORTHOLOGUE AFUA_8G01020)"/>
    <property type="match status" value="1"/>
</dbReference>
<protein>
    <recommendedName>
        <fullName evidence="1">Heterokaryon incompatibility domain-containing protein</fullName>
    </recommendedName>
</protein>
<dbReference type="PANTHER" id="PTHR24148">
    <property type="entry name" value="ANKYRIN REPEAT DOMAIN-CONTAINING PROTEIN 39 HOMOLOG-RELATED"/>
    <property type="match status" value="1"/>
</dbReference>
<comment type="caution">
    <text evidence="2">The sequence shown here is derived from an EMBL/GenBank/DDBJ whole genome shotgun (WGS) entry which is preliminary data.</text>
</comment>
<dbReference type="AlphaFoldDB" id="A0A9P6KP87"/>
<evidence type="ECO:0000313" key="3">
    <source>
        <dbReference type="Proteomes" id="UP000756921"/>
    </source>
</evidence>
<dbReference type="EMBL" id="WJXW01000009">
    <property type="protein sequence ID" value="KAF9733344.1"/>
    <property type="molecule type" value="Genomic_DNA"/>
</dbReference>
<name>A0A9P6KP87_9PLEO</name>
<accession>A0A9P6KP87</accession>
<keyword evidence="3" id="KW-1185">Reference proteome</keyword>
<dbReference type="Pfam" id="PF06985">
    <property type="entry name" value="HET"/>
    <property type="match status" value="1"/>
</dbReference>
<sequence>MAVNGIYKPLAAKAQTIRLLRLLPNAFERDIECELLERPIFEAQNRYIAISYTWGSVGATKQVLIYCDGVRVPVSENLFTVLRRLRHPLRNANVWVDALCINQADPIERTQQVGLMGDIYRSSRETVIWLGEPTAQDEDGRRFSDSCCSTANKLYQEQGGPLRLVWHGGAADKHILNQYMEDCLHDDLSSADVPNDVFGAFCLISSLACGTSSRVFKMLKKDESRLWERYAHNQRLYDFLSGDVHIKGSRASRVFAGVERIMSRPWWTRIWVIQETVLSRKAVVHFGQFSAPWTMFAEAATRFAQDRQTLCLDLSGAFRGQSTLTTFSNAVLRIDNARQHHHAWLDIDLLSLLWRFRPLESTDKRDKIFALLGLVTNWQNRPAMLPDYQMDVNTAFLGTAANTIQRTMSLAVLAGDLDAVLNRKRVEGLATWVMDWSLPCLPVEIDRVSSLGMYNASGGHSSPVRLHLQHSILEASGCYVDYVIAVGEVSRHTQISETLAAIRSWHFETKRHQGLRSSYPTGCTYDEAFWRTLIGDIVHSTSAGDLGHMWRKNNDPASYRRATREDFEAYRAWRMWSRCISRDTLSGTVTFTQGDLDDGISSIHYALKAATTSRRFFVTSKGYIGFGPRTTQPGHEVWVLSNSRVPFVLSATHTPAQLPYMGRSHTIRKCTASPLTTLVGPHGRESRDAVCDEAHGCRAMAGDCFVYGLMDGEYLGASVDGSMKQVFLV</sequence>
<dbReference type="Pfam" id="PF26639">
    <property type="entry name" value="Het-6_barrel"/>
    <property type="match status" value="1"/>
</dbReference>
<reference evidence="2" key="1">
    <citation type="journal article" date="2020" name="Mol. Plant Microbe Interact.">
        <title>Genome Sequence of the Biocontrol Agent Coniothyrium minitans strain Conio (IMI 134523).</title>
        <authorList>
            <person name="Patel D."/>
            <person name="Shittu T.A."/>
            <person name="Baroncelli R."/>
            <person name="Muthumeenakshi S."/>
            <person name="Osborne T.H."/>
            <person name="Janganan T.K."/>
            <person name="Sreenivasaprasad S."/>
        </authorList>
    </citation>
    <scope>NUCLEOTIDE SEQUENCE</scope>
    <source>
        <strain evidence="2">Conio</strain>
    </source>
</reference>
<proteinExistence type="predicted"/>
<dbReference type="InterPro" id="IPR052895">
    <property type="entry name" value="HetReg/Transcr_Mod"/>
</dbReference>